<dbReference type="InterPro" id="IPR051224">
    <property type="entry name" value="NiCoT_RcnA"/>
</dbReference>
<comment type="subcellular location">
    <subcellularLocation>
        <location evidence="2 13">Cell membrane</location>
        <topology evidence="2 13">Multi-pass membrane protein</topology>
    </subcellularLocation>
</comment>
<proteinExistence type="inferred from homology"/>
<feature type="transmembrane region" description="Helical" evidence="13">
    <location>
        <begin position="194"/>
        <end position="222"/>
    </location>
</feature>
<evidence type="ECO:0000256" key="8">
    <source>
        <dbReference type="ARBA" id="ARBA00022989"/>
    </source>
</evidence>
<feature type="transmembrane region" description="Helical" evidence="13">
    <location>
        <begin position="50"/>
        <end position="78"/>
    </location>
</feature>
<evidence type="ECO:0000256" key="1">
    <source>
        <dbReference type="ARBA" id="ARBA00002510"/>
    </source>
</evidence>
<evidence type="ECO:0000256" key="11">
    <source>
        <dbReference type="ARBA" id="ARBA00023136"/>
    </source>
</evidence>
<protein>
    <recommendedName>
        <fullName evidence="13">Nickel/cobalt efflux system</fullName>
    </recommendedName>
</protein>
<dbReference type="GO" id="GO:0032025">
    <property type="term" value="P:response to cobalt ion"/>
    <property type="evidence" value="ECO:0007669"/>
    <property type="project" value="TreeGrafter"/>
</dbReference>
<evidence type="ECO:0000256" key="5">
    <source>
        <dbReference type="ARBA" id="ARBA00022475"/>
    </source>
</evidence>
<dbReference type="GO" id="GO:0015099">
    <property type="term" value="F:nickel cation transmembrane transporter activity"/>
    <property type="evidence" value="ECO:0007669"/>
    <property type="project" value="UniProtKB-UniRule"/>
</dbReference>
<comment type="function">
    <text evidence="1">Efflux system for nickel and cobalt.</text>
</comment>
<keyword evidence="11 13" id="KW-0472">Membrane</keyword>
<evidence type="ECO:0000256" key="4">
    <source>
        <dbReference type="ARBA" id="ARBA00022448"/>
    </source>
</evidence>
<evidence type="ECO:0000313" key="16">
    <source>
        <dbReference type="Proteomes" id="UP000554286"/>
    </source>
</evidence>
<sequence>MDLATAITQGTGQPVLLVGMALALGALHGLEPGHSKTMMAAFIIAARGTVTQAVVLGLSAAVSHTLIVWILALLALRLGEEMIGEDLEPWFMMASGAIIVVIALWMAIQARRAARAAPDHGHDHDHDHTHSHDHARPQPADAHARAHARAIEDRFGAGNGRATMTQTLLFGLTGGLIPCSAAITVLILCLHLDQFWLGVGLVGAFSGGLAVTLVAAGVIAAYGVRYVAARTRRFDRLLAGAPYLSAALIGVIGLGMVAFGWSHLPAPT</sequence>
<dbReference type="PANTHER" id="PTHR40659">
    <property type="entry name" value="NICKEL/COBALT EFFLUX SYSTEM RCNA"/>
    <property type="match status" value="1"/>
</dbReference>
<evidence type="ECO:0000256" key="3">
    <source>
        <dbReference type="ARBA" id="ARBA00022426"/>
    </source>
</evidence>
<evidence type="ECO:0000256" key="7">
    <source>
        <dbReference type="ARBA" id="ARBA00022692"/>
    </source>
</evidence>
<keyword evidence="8 13" id="KW-1133">Transmembrane helix</keyword>
<evidence type="ECO:0000313" key="15">
    <source>
        <dbReference type="EMBL" id="MBB4266526.1"/>
    </source>
</evidence>
<evidence type="ECO:0000256" key="9">
    <source>
        <dbReference type="ARBA" id="ARBA00023065"/>
    </source>
</evidence>
<dbReference type="GO" id="GO:0005886">
    <property type="term" value="C:plasma membrane"/>
    <property type="evidence" value="ECO:0007669"/>
    <property type="project" value="UniProtKB-SubCell"/>
</dbReference>
<keyword evidence="10" id="KW-0921">Nickel transport</keyword>
<dbReference type="InterPro" id="IPR011541">
    <property type="entry name" value="Ni/Co_transpt_high_affinity"/>
</dbReference>
<reference evidence="15 16" key="1">
    <citation type="submission" date="2020-08" db="EMBL/GenBank/DDBJ databases">
        <title>Genome sequencing of Purple Non-Sulfur Bacteria from various extreme environments.</title>
        <authorList>
            <person name="Mayer M."/>
        </authorList>
    </citation>
    <scope>NUCLEOTIDE SEQUENCE [LARGE SCALE GENOMIC DNA]</scope>
    <source>
        <strain evidence="15 16">JA131</strain>
    </source>
</reference>
<feature type="transmembrane region" description="Helical" evidence="13">
    <location>
        <begin position="168"/>
        <end position="188"/>
    </location>
</feature>
<dbReference type="RefSeq" id="WP_184045045.1">
    <property type="nucleotide sequence ID" value="NZ_JACIGK010000014.1"/>
</dbReference>
<dbReference type="NCBIfam" id="NF007454">
    <property type="entry name" value="PRK10019.1"/>
    <property type="match status" value="1"/>
</dbReference>
<comment type="caution">
    <text evidence="15">The sequence shown here is derived from an EMBL/GenBank/DDBJ whole genome shotgun (WGS) entry which is preliminary data.</text>
</comment>
<keyword evidence="6" id="KW-0533">Nickel</keyword>
<gene>
    <name evidence="15" type="ORF">GGD89_002158</name>
</gene>
<dbReference type="Pfam" id="PF03824">
    <property type="entry name" value="NicO"/>
    <property type="match status" value="1"/>
</dbReference>
<dbReference type="PANTHER" id="PTHR40659:SF1">
    <property type="entry name" value="NICKEL_COBALT EFFLUX SYSTEM RCNA"/>
    <property type="match status" value="1"/>
</dbReference>
<evidence type="ECO:0000256" key="2">
    <source>
        <dbReference type="ARBA" id="ARBA00004651"/>
    </source>
</evidence>
<keyword evidence="4 13" id="KW-0813">Transport</keyword>
<keyword evidence="12" id="KW-0170">Cobalt</keyword>
<dbReference type="GO" id="GO:0046583">
    <property type="term" value="F:monoatomic cation efflux transmembrane transporter activity"/>
    <property type="evidence" value="ECO:0007669"/>
    <property type="project" value="TreeGrafter"/>
</dbReference>
<feature type="transmembrane region" description="Helical" evidence="13">
    <location>
        <begin position="90"/>
        <end position="108"/>
    </location>
</feature>
<evidence type="ECO:0000256" key="14">
    <source>
        <dbReference type="SAM" id="MobiDB-lite"/>
    </source>
</evidence>
<accession>A0A7W6WAI3</accession>
<evidence type="ECO:0000256" key="10">
    <source>
        <dbReference type="ARBA" id="ARBA00023112"/>
    </source>
</evidence>
<dbReference type="EMBL" id="JACIGK010000014">
    <property type="protein sequence ID" value="MBB4266526.1"/>
    <property type="molecule type" value="Genomic_DNA"/>
</dbReference>
<feature type="compositionally biased region" description="Basic and acidic residues" evidence="14">
    <location>
        <begin position="117"/>
        <end position="136"/>
    </location>
</feature>
<keyword evidence="7 13" id="KW-0812">Transmembrane</keyword>
<feature type="region of interest" description="Disordered" evidence="14">
    <location>
        <begin position="116"/>
        <end position="143"/>
    </location>
</feature>
<organism evidence="15 16">
    <name type="scientific">Roseospira visakhapatnamensis</name>
    <dbReference type="NCBI Taxonomy" id="390880"/>
    <lineage>
        <taxon>Bacteria</taxon>
        <taxon>Pseudomonadati</taxon>
        <taxon>Pseudomonadota</taxon>
        <taxon>Alphaproteobacteria</taxon>
        <taxon>Rhodospirillales</taxon>
        <taxon>Rhodospirillaceae</taxon>
        <taxon>Roseospira</taxon>
    </lineage>
</organism>
<dbReference type="AlphaFoldDB" id="A0A7W6WAI3"/>
<keyword evidence="5" id="KW-1003">Cell membrane</keyword>
<dbReference type="Proteomes" id="UP000554286">
    <property type="component" value="Unassembled WGS sequence"/>
</dbReference>
<keyword evidence="16" id="KW-1185">Reference proteome</keyword>
<keyword evidence="9" id="KW-0406">Ion transport</keyword>
<evidence type="ECO:0000256" key="6">
    <source>
        <dbReference type="ARBA" id="ARBA00022596"/>
    </source>
</evidence>
<dbReference type="GO" id="GO:0006824">
    <property type="term" value="P:cobalt ion transport"/>
    <property type="evidence" value="ECO:0007669"/>
    <property type="project" value="UniProtKB-KW"/>
</dbReference>
<evidence type="ECO:0000256" key="12">
    <source>
        <dbReference type="ARBA" id="ARBA00023285"/>
    </source>
</evidence>
<dbReference type="GO" id="GO:0010045">
    <property type="term" value="P:response to nickel cation"/>
    <property type="evidence" value="ECO:0007669"/>
    <property type="project" value="TreeGrafter"/>
</dbReference>
<evidence type="ECO:0000256" key="13">
    <source>
        <dbReference type="RuleBase" id="RU362101"/>
    </source>
</evidence>
<comment type="similarity">
    <text evidence="13">Belongs to the NiCoT transporter (TC 2.A.52) family.</text>
</comment>
<name>A0A7W6WAI3_9PROT</name>
<keyword evidence="3" id="KW-0171">Cobalt transport</keyword>
<feature type="transmembrane region" description="Helical" evidence="13">
    <location>
        <begin position="243"/>
        <end position="264"/>
    </location>
</feature>
<feature type="transmembrane region" description="Helical" evidence="13">
    <location>
        <begin position="12"/>
        <end position="30"/>
    </location>
</feature>